<proteinExistence type="predicted"/>
<dbReference type="Pfam" id="PF14690">
    <property type="entry name" value="Zn_ribbon_ISL3"/>
    <property type="match status" value="1"/>
</dbReference>
<keyword evidence="3" id="KW-1185">Reference proteome</keyword>
<dbReference type="GO" id="GO:0008270">
    <property type="term" value="F:zinc ion binding"/>
    <property type="evidence" value="ECO:0007669"/>
    <property type="project" value="UniProtKB-KW"/>
</dbReference>
<dbReference type="STRING" id="529704.SAMN02927913_2063"/>
<keyword evidence="2" id="KW-0862">Zinc</keyword>
<feature type="domain" description="Transposase IS204/IS1001/IS1096/IS1165 zinc-finger" evidence="1">
    <location>
        <begin position="41"/>
        <end position="86"/>
    </location>
</feature>
<accession>A0A1H6ZE82</accession>
<evidence type="ECO:0000313" key="3">
    <source>
        <dbReference type="Proteomes" id="UP000199420"/>
    </source>
</evidence>
<name>A0A1H6ZE82_9GAMM</name>
<organism evidence="2 3">
    <name type="scientific">Frateuria terrea</name>
    <dbReference type="NCBI Taxonomy" id="529704"/>
    <lineage>
        <taxon>Bacteria</taxon>
        <taxon>Pseudomonadati</taxon>
        <taxon>Pseudomonadota</taxon>
        <taxon>Gammaproteobacteria</taxon>
        <taxon>Lysobacterales</taxon>
        <taxon>Rhodanobacteraceae</taxon>
        <taxon>Frateuria</taxon>
    </lineage>
</organism>
<feature type="non-terminal residue" evidence="2">
    <location>
        <position position="89"/>
    </location>
</feature>
<reference evidence="2 3" key="1">
    <citation type="submission" date="2016-10" db="EMBL/GenBank/DDBJ databases">
        <authorList>
            <person name="de Groot N.N."/>
        </authorList>
    </citation>
    <scope>NUCLEOTIDE SEQUENCE [LARGE SCALE GENOMIC DNA]</scope>
    <source>
        <strain evidence="2 3">DSM 26515</strain>
    </source>
</reference>
<dbReference type="InterPro" id="IPR029261">
    <property type="entry name" value="Transposase_Znf"/>
</dbReference>
<dbReference type="Proteomes" id="UP000199420">
    <property type="component" value="Unassembled WGS sequence"/>
</dbReference>
<protein>
    <submittedName>
        <fullName evidence="2">Zinc-finger of transposase IS204/IS1001/IS1096/IS1165</fullName>
    </submittedName>
</protein>
<dbReference type="AlphaFoldDB" id="A0A1H6ZE82"/>
<sequence length="89" mass="10334">MLDRKTIEALGGWKGYRVERVVWPEGESRTVMIHLKPSAKTMHCAHCGNRCRQVHETTVRRVRDLPLFALRVVLVVPRRRVWCDRCGGP</sequence>
<dbReference type="RefSeq" id="WP_139202468.1">
    <property type="nucleotide sequence ID" value="NZ_FNYC01000010.1"/>
</dbReference>
<keyword evidence="2" id="KW-0479">Metal-binding</keyword>
<dbReference type="EMBL" id="FNYC01000010">
    <property type="protein sequence ID" value="SEJ51873.1"/>
    <property type="molecule type" value="Genomic_DNA"/>
</dbReference>
<evidence type="ECO:0000259" key="1">
    <source>
        <dbReference type="Pfam" id="PF14690"/>
    </source>
</evidence>
<gene>
    <name evidence="2" type="ORF">SAMN04487997_0088</name>
</gene>
<keyword evidence="2" id="KW-0863">Zinc-finger</keyword>
<evidence type="ECO:0000313" key="2">
    <source>
        <dbReference type="EMBL" id="SEJ51873.1"/>
    </source>
</evidence>